<dbReference type="AlphaFoldDB" id="A0A913YZP4"/>
<dbReference type="GeneID" id="119719471"/>
<evidence type="ECO:0000313" key="2">
    <source>
        <dbReference type="EnsemblMetazoa" id="XP_038044872.1"/>
    </source>
</evidence>
<protein>
    <submittedName>
        <fullName evidence="2">Uncharacterized protein</fullName>
    </submittedName>
</protein>
<dbReference type="RefSeq" id="XP_038044872.1">
    <property type="nucleotide sequence ID" value="XM_038188944.1"/>
</dbReference>
<dbReference type="EnsemblMetazoa" id="XM_038188944.1">
    <property type="protein sequence ID" value="XP_038044872.1"/>
    <property type="gene ID" value="LOC119719471"/>
</dbReference>
<evidence type="ECO:0000313" key="3">
    <source>
        <dbReference type="Proteomes" id="UP000887568"/>
    </source>
</evidence>
<dbReference type="SUPFAM" id="SSF57302">
    <property type="entry name" value="Snake toxin-like"/>
    <property type="match status" value="1"/>
</dbReference>
<accession>A0A913YZP4</accession>
<feature type="chain" id="PRO_5037609531" evidence="1">
    <location>
        <begin position="29"/>
        <end position="153"/>
    </location>
</feature>
<dbReference type="InterPro" id="IPR045860">
    <property type="entry name" value="Snake_toxin-like_sf"/>
</dbReference>
<organism evidence="2 3">
    <name type="scientific">Patiria miniata</name>
    <name type="common">Bat star</name>
    <name type="synonym">Asterina miniata</name>
    <dbReference type="NCBI Taxonomy" id="46514"/>
    <lineage>
        <taxon>Eukaryota</taxon>
        <taxon>Metazoa</taxon>
        <taxon>Echinodermata</taxon>
        <taxon>Eleutherozoa</taxon>
        <taxon>Asterozoa</taxon>
        <taxon>Asteroidea</taxon>
        <taxon>Valvatacea</taxon>
        <taxon>Valvatida</taxon>
        <taxon>Asterinidae</taxon>
        <taxon>Patiria</taxon>
    </lineage>
</organism>
<dbReference type="CDD" id="cd00117">
    <property type="entry name" value="TFP"/>
    <property type="match status" value="1"/>
</dbReference>
<evidence type="ECO:0000256" key="1">
    <source>
        <dbReference type="SAM" id="SignalP"/>
    </source>
</evidence>
<dbReference type="Proteomes" id="UP000887568">
    <property type="component" value="Unplaced"/>
</dbReference>
<name>A0A913YZP4_PATMI</name>
<dbReference type="OMA" id="TELECTE"/>
<dbReference type="OrthoDB" id="10379140at2759"/>
<keyword evidence="3" id="KW-1185">Reference proteome</keyword>
<sequence length="153" mass="16334">MGHGERIVRWAATAGIVVCCIFVGLATAAEFRCYDCASLLSPESSCETGPDYNSTTKCKTFCYTDVTTHAGVRSYMKRGCTTELECTEESTCLELSRSGPCRSCCQSHLCNDDEPDFGTNGAGPVGGVWTCKGCGLGLIGMIGIIVIFGHKIY</sequence>
<keyword evidence="1" id="KW-0732">Signal</keyword>
<proteinExistence type="predicted"/>
<reference evidence="2" key="1">
    <citation type="submission" date="2022-11" db="UniProtKB">
        <authorList>
            <consortium name="EnsemblMetazoa"/>
        </authorList>
    </citation>
    <scope>IDENTIFICATION</scope>
</reference>
<feature type="signal peptide" evidence="1">
    <location>
        <begin position="1"/>
        <end position="28"/>
    </location>
</feature>